<evidence type="ECO:0000313" key="3">
    <source>
        <dbReference type="Proteomes" id="UP001149074"/>
    </source>
</evidence>
<dbReference type="PANTHER" id="PTHR47064">
    <property type="entry name" value="PUTATIVE (AFU_ORTHOLOGUE AFUA_1G08990)-RELATED"/>
    <property type="match status" value="1"/>
</dbReference>
<dbReference type="InterPro" id="IPR011042">
    <property type="entry name" value="6-blade_b-propeller_TolB-like"/>
</dbReference>
<dbReference type="OrthoDB" id="423498at2759"/>
<evidence type="ECO:0000313" key="2">
    <source>
        <dbReference type="EMBL" id="KAJ5089386.1"/>
    </source>
</evidence>
<gene>
    <name evidence="2" type="ORF">N7532_008070</name>
</gene>
<dbReference type="Proteomes" id="UP001149074">
    <property type="component" value="Unassembled WGS sequence"/>
</dbReference>
<organism evidence="2 3">
    <name type="scientific">Penicillium argentinense</name>
    <dbReference type="NCBI Taxonomy" id="1131581"/>
    <lineage>
        <taxon>Eukaryota</taxon>
        <taxon>Fungi</taxon>
        <taxon>Dikarya</taxon>
        <taxon>Ascomycota</taxon>
        <taxon>Pezizomycotina</taxon>
        <taxon>Eurotiomycetes</taxon>
        <taxon>Eurotiomycetidae</taxon>
        <taxon>Eurotiales</taxon>
        <taxon>Aspergillaceae</taxon>
        <taxon>Penicillium</taxon>
    </lineage>
</organism>
<evidence type="ECO:0000259" key="1">
    <source>
        <dbReference type="Pfam" id="PF08450"/>
    </source>
</evidence>
<dbReference type="GeneID" id="81359541"/>
<name>A0A9W9K1N7_9EURO</name>
<proteinExistence type="predicted"/>
<accession>A0A9W9K1N7</accession>
<dbReference type="PANTHER" id="PTHR47064:SF2">
    <property type="entry name" value="SMP-30_GLUCONOLACTONASE_LRE-LIKE REGION DOMAIN-CONTAINING PROTEIN-RELATED"/>
    <property type="match status" value="1"/>
</dbReference>
<dbReference type="AlphaFoldDB" id="A0A9W9K1N7"/>
<protein>
    <submittedName>
        <fullName evidence="2">Six-bladed beta-propeller TolB-like protein</fullName>
    </submittedName>
</protein>
<comment type="caution">
    <text evidence="2">The sequence shown here is derived from an EMBL/GenBank/DDBJ whole genome shotgun (WGS) entry which is preliminary data.</text>
</comment>
<reference evidence="2" key="2">
    <citation type="journal article" date="2023" name="IMA Fungus">
        <title>Comparative genomic study of the Penicillium genus elucidates a diverse pangenome and 15 lateral gene transfer events.</title>
        <authorList>
            <person name="Petersen C."/>
            <person name="Sorensen T."/>
            <person name="Nielsen M.R."/>
            <person name="Sondergaard T.E."/>
            <person name="Sorensen J.L."/>
            <person name="Fitzpatrick D.A."/>
            <person name="Frisvad J.C."/>
            <person name="Nielsen K.L."/>
        </authorList>
    </citation>
    <scope>NUCLEOTIDE SEQUENCE</scope>
    <source>
        <strain evidence="2">IBT 30761</strain>
    </source>
</reference>
<reference evidence="2" key="1">
    <citation type="submission" date="2022-11" db="EMBL/GenBank/DDBJ databases">
        <authorList>
            <person name="Petersen C."/>
        </authorList>
    </citation>
    <scope>NUCLEOTIDE SEQUENCE</scope>
    <source>
        <strain evidence="2">IBT 30761</strain>
    </source>
</reference>
<sequence>MGFQTANAAFKKILGSDPRLEICLENYAYPFAHEAGVFIPETCEVFMTSNRIQGADGEQRVQISKFYVTDLDCTQEEINSEVLMANGGVKYKDGIIFCSQGTLTHPSKIVCMKYSPPFETATLVEGFGGRQFNSVNDVVIHCDGSIWFTDPSYGYEQGFRPPPQLPNQVYRFNPQTNSLRVMADGFGKPNGIAFSPDCRIVYITDTDSVRGDGTTDLFRPSTIYAFDVTLREGEPFLINRRVFSMADVGVPDGIKCDMDGNVYSGCGDGIHVWSGGGVLLGKILVPGGVSNFCFARPGEIIALNEHRVWRIALASSCRGSVLKL</sequence>
<keyword evidence="3" id="KW-1185">Reference proteome</keyword>
<dbReference type="EMBL" id="JAPQKI010000009">
    <property type="protein sequence ID" value="KAJ5089386.1"/>
    <property type="molecule type" value="Genomic_DNA"/>
</dbReference>
<dbReference type="InterPro" id="IPR013658">
    <property type="entry name" value="SGL"/>
</dbReference>
<dbReference type="InterPro" id="IPR052988">
    <property type="entry name" value="Oryzine_lactonohydrolase"/>
</dbReference>
<dbReference type="Pfam" id="PF08450">
    <property type="entry name" value="SGL"/>
    <property type="match status" value="1"/>
</dbReference>
<dbReference type="SUPFAM" id="SSF63829">
    <property type="entry name" value="Calcium-dependent phosphotriesterase"/>
    <property type="match status" value="1"/>
</dbReference>
<dbReference type="RefSeq" id="XP_056471368.1">
    <property type="nucleotide sequence ID" value="XM_056620562.1"/>
</dbReference>
<feature type="domain" description="SMP-30/Gluconolactonase/LRE-like region" evidence="1">
    <location>
        <begin position="93"/>
        <end position="296"/>
    </location>
</feature>
<dbReference type="Gene3D" id="2.120.10.30">
    <property type="entry name" value="TolB, C-terminal domain"/>
    <property type="match status" value="1"/>
</dbReference>